<dbReference type="KEGG" id="spu:585815"/>
<evidence type="ECO:0000256" key="2">
    <source>
        <dbReference type="ARBA" id="ARBA00020169"/>
    </source>
</evidence>
<dbReference type="AlphaFoldDB" id="A0A7M7REQ2"/>
<keyword evidence="6" id="KW-1185">Reference proteome</keyword>
<evidence type="ECO:0000259" key="3">
    <source>
        <dbReference type="Pfam" id="PF01958"/>
    </source>
</evidence>
<dbReference type="PANTHER" id="PTHR31873:SF6">
    <property type="entry name" value="ASPARTATE DEHYDROGENASE DOMAIN-CONTAINING PROTEIN"/>
    <property type="match status" value="1"/>
</dbReference>
<dbReference type="InParanoid" id="A0A7M7REQ2"/>
<dbReference type="Pfam" id="PF03447">
    <property type="entry name" value="NAD_binding_3"/>
    <property type="match status" value="1"/>
</dbReference>
<evidence type="ECO:0000313" key="6">
    <source>
        <dbReference type="Proteomes" id="UP000007110"/>
    </source>
</evidence>
<evidence type="ECO:0000313" key="5">
    <source>
        <dbReference type="EnsemblMetazoa" id="XP_790718"/>
    </source>
</evidence>
<dbReference type="Gene3D" id="3.40.50.720">
    <property type="entry name" value="NAD(P)-binding Rossmann-like Domain"/>
    <property type="match status" value="1"/>
</dbReference>
<dbReference type="GeneID" id="585815"/>
<reference evidence="5" key="2">
    <citation type="submission" date="2021-01" db="UniProtKB">
        <authorList>
            <consortium name="EnsemblMetazoa"/>
        </authorList>
    </citation>
    <scope>IDENTIFICATION</scope>
</reference>
<dbReference type="SUPFAM" id="SSF55347">
    <property type="entry name" value="Glyceraldehyde-3-phosphate dehydrogenase-like, C-terminal domain"/>
    <property type="match status" value="1"/>
</dbReference>
<dbReference type="GO" id="GO:0033735">
    <property type="term" value="F:aspartate dehydrogenase [NAD(P)+] activity"/>
    <property type="evidence" value="ECO:0007669"/>
    <property type="project" value="InterPro"/>
</dbReference>
<dbReference type="Pfam" id="PF01958">
    <property type="entry name" value="Asp_DH_C"/>
    <property type="match status" value="1"/>
</dbReference>
<feature type="domain" description="Aspartate dehydrogenase" evidence="3">
    <location>
        <begin position="165"/>
        <end position="255"/>
    </location>
</feature>
<dbReference type="OMA" id="KHPTSFK"/>
<dbReference type="RefSeq" id="XP_790718.2">
    <property type="nucleotide sequence ID" value="XM_785625.5"/>
</dbReference>
<dbReference type="InterPro" id="IPR002811">
    <property type="entry name" value="Asp_DH"/>
</dbReference>
<dbReference type="InterPro" id="IPR036291">
    <property type="entry name" value="NAD(P)-bd_dom_sf"/>
</dbReference>
<evidence type="ECO:0000259" key="4">
    <source>
        <dbReference type="Pfam" id="PF03447"/>
    </source>
</evidence>
<dbReference type="PANTHER" id="PTHR31873">
    <property type="entry name" value="L-ASPARTATE DEHYDROGENASE-RELATED"/>
    <property type="match status" value="1"/>
</dbReference>
<feature type="domain" description="Aspartate/homoserine dehydrogenase NAD-binding" evidence="4">
    <location>
        <begin position="11"/>
        <end position="115"/>
    </location>
</feature>
<reference evidence="6" key="1">
    <citation type="submission" date="2015-02" db="EMBL/GenBank/DDBJ databases">
        <title>Genome sequencing for Strongylocentrotus purpuratus.</title>
        <authorList>
            <person name="Murali S."/>
            <person name="Liu Y."/>
            <person name="Vee V."/>
            <person name="English A."/>
            <person name="Wang M."/>
            <person name="Skinner E."/>
            <person name="Han Y."/>
            <person name="Muzny D.M."/>
            <person name="Worley K.C."/>
            <person name="Gibbs R.A."/>
        </authorList>
    </citation>
    <scope>NUCLEOTIDE SEQUENCE</scope>
</reference>
<proteinExistence type="inferred from homology"/>
<dbReference type="Proteomes" id="UP000007110">
    <property type="component" value="Unassembled WGS sequence"/>
</dbReference>
<dbReference type="GO" id="GO:0009435">
    <property type="term" value="P:NAD+ biosynthetic process"/>
    <property type="evidence" value="ECO:0007669"/>
    <property type="project" value="InterPro"/>
</dbReference>
<protein>
    <recommendedName>
        <fullName evidence="2">Aspartate dehydrogenase domain-containing protein</fullName>
    </recommendedName>
</protein>
<dbReference type="OrthoDB" id="4310724at2759"/>
<dbReference type="Gene3D" id="3.30.360.10">
    <property type="entry name" value="Dihydrodipicolinate Reductase, domain 2"/>
    <property type="match status" value="1"/>
</dbReference>
<organism evidence="5 6">
    <name type="scientific">Strongylocentrotus purpuratus</name>
    <name type="common">Purple sea urchin</name>
    <dbReference type="NCBI Taxonomy" id="7668"/>
    <lineage>
        <taxon>Eukaryota</taxon>
        <taxon>Metazoa</taxon>
        <taxon>Echinodermata</taxon>
        <taxon>Eleutherozoa</taxon>
        <taxon>Echinozoa</taxon>
        <taxon>Echinoidea</taxon>
        <taxon>Euechinoidea</taxon>
        <taxon>Echinacea</taxon>
        <taxon>Camarodonta</taxon>
        <taxon>Echinidea</taxon>
        <taxon>Strongylocentrotidae</taxon>
        <taxon>Strongylocentrotus</taxon>
    </lineage>
</organism>
<name>A0A7M7REQ2_STRPU</name>
<dbReference type="InterPro" id="IPR005106">
    <property type="entry name" value="Asp/hSer_DH_NAD-bd"/>
</dbReference>
<dbReference type="EnsemblMetazoa" id="XM_785625">
    <property type="protein sequence ID" value="XP_790718"/>
    <property type="gene ID" value="LOC585815"/>
</dbReference>
<dbReference type="SUPFAM" id="SSF51735">
    <property type="entry name" value="NAD(P)-binding Rossmann-fold domains"/>
    <property type="match status" value="1"/>
</dbReference>
<accession>A0A7M7REQ2</accession>
<dbReference type="FunCoup" id="A0A7M7REQ2">
    <property type="interactions" value="98"/>
</dbReference>
<comment type="similarity">
    <text evidence="1">Belongs to the L-aspartate dehydrogenase family.</text>
</comment>
<dbReference type="GO" id="GO:0050661">
    <property type="term" value="F:NADP binding"/>
    <property type="evidence" value="ECO:0007669"/>
    <property type="project" value="InterPro"/>
</dbReference>
<evidence type="ECO:0000256" key="1">
    <source>
        <dbReference type="ARBA" id="ARBA00008331"/>
    </source>
</evidence>
<sequence>MATQRRIGIVGFGKIGKYLFENIKDRDDFEIVFVWNRSTSAMDGIVPPNLVLDDLSKFASRNADLIIEVAHPCISDQYGADFISSADYFVGSPTALADAHVEKKLRDGAIKHGLYIPSGALWGGQDIQKMADRGTLQGLKITMTKHPDAFRLESPLKEVNETVLEPTVLYDGPVKDLCPLAPNNVNTMAAACMMAHNLGFEKVQGCIASDPNAREYHLIQIDVIGPGDASAGKAFTVSTTRKSPASYKAVTSNATYVSFFSSVLRAQGQGAGVHLC</sequence>